<dbReference type="EMBL" id="WOCE01000013">
    <property type="protein sequence ID" value="KAE9600779.1"/>
    <property type="molecule type" value="Genomic_DNA"/>
</dbReference>
<dbReference type="PROSITE" id="PS51742">
    <property type="entry name" value="PPC"/>
    <property type="match status" value="1"/>
</dbReference>
<evidence type="ECO:0000256" key="5">
    <source>
        <dbReference type="SAM" id="MobiDB-lite"/>
    </source>
</evidence>
<proteinExistence type="predicted"/>
<dbReference type="GO" id="GO:0003700">
    <property type="term" value="F:DNA-binding transcription factor activity"/>
    <property type="evidence" value="ECO:0007669"/>
    <property type="project" value="TreeGrafter"/>
</dbReference>
<evidence type="ECO:0000256" key="3">
    <source>
        <dbReference type="ARBA" id="ARBA00023163"/>
    </source>
</evidence>
<evidence type="ECO:0000313" key="7">
    <source>
        <dbReference type="Proteomes" id="UP000447434"/>
    </source>
</evidence>
<feature type="region of interest" description="Disordered" evidence="5">
    <location>
        <begin position="1"/>
        <end position="81"/>
    </location>
</feature>
<feature type="compositionally biased region" description="Polar residues" evidence="5">
    <location>
        <begin position="1"/>
        <end position="15"/>
    </location>
</feature>
<comment type="caution">
    <text evidence="6">The sequence shown here is derived from an EMBL/GenBank/DDBJ whole genome shotgun (WGS) entry which is preliminary data.</text>
</comment>
<gene>
    <name evidence="6" type="ORF">Lalb_Chr13g0290571</name>
</gene>
<keyword evidence="7" id="KW-1185">Reference proteome</keyword>
<sequence length="287" mass="30750">MAENGSPLSQYQHSNTSEDESSDHNNALTINGDHGPSDWSCPHHTPPPSSVNNHYHLLPPPQKRPRGRPVGSKNKPKPPIIITQEHEELLKPVLIKVSIGLDVMKTLIDYARQRNVGISVLNGSGSIASVTLHHPLHSSPSFTLHGPFTLLSLTGTYFSGPSHPSFPSLALVDTTSSSSASNPNSSCSITTSSFGISLLGSQGEIFGGVVAGKIVASSIVTITATVFKNPELYNVGFDENDEDGAGVGEEDHNLNANGNGTMTKFVNHKRNVNQWGHIHSSTRPRNY</sequence>
<dbReference type="OrthoDB" id="1436897at2759"/>
<keyword evidence="1" id="KW-0805">Transcription regulation</keyword>
<organism evidence="6 7">
    <name type="scientific">Lupinus albus</name>
    <name type="common">White lupine</name>
    <name type="synonym">Lupinus termis</name>
    <dbReference type="NCBI Taxonomy" id="3870"/>
    <lineage>
        <taxon>Eukaryota</taxon>
        <taxon>Viridiplantae</taxon>
        <taxon>Streptophyta</taxon>
        <taxon>Embryophyta</taxon>
        <taxon>Tracheophyta</taxon>
        <taxon>Spermatophyta</taxon>
        <taxon>Magnoliopsida</taxon>
        <taxon>eudicotyledons</taxon>
        <taxon>Gunneridae</taxon>
        <taxon>Pentapetalae</taxon>
        <taxon>rosids</taxon>
        <taxon>fabids</taxon>
        <taxon>Fabales</taxon>
        <taxon>Fabaceae</taxon>
        <taxon>Papilionoideae</taxon>
        <taxon>50 kb inversion clade</taxon>
        <taxon>genistoids sensu lato</taxon>
        <taxon>core genistoids</taxon>
        <taxon>Genisteae</taxon>
        <taxon>Lupinus</taxon>
    </lineage>
</organism>
<dbReference type="PANTHER" id="PTHR31100">
    <property type="entry name" value="AT-HOOK MOTIF NUCLEAR-LOCALIZED PROTEIN 15"/>
    <property type="match status" value="1"/>
</dbReference>
<keyword evidence="3" id="KW-0804">Transcription</keyword>
<keyword evidence="4" id="KW-0539">Nucleus</keyword>
<keyword evidence="2" id="KW-0238">DNA-binding</keyword>
<dbReference type="SUPFAM" id="SSF117856">
    <property type="entry name" value="AF0104/ALDC/Ptd012-like"/>
    <property type="match status" value="1"/>
</dbReference>
<name>A0A6A5NVX1_LUPAL</name>
<evidence type="ECO:0000256" key="2">
    <source>
        <dbReference type="ARBA" id="ARBA00023125"/>
    </source>
</evidence>
<dbReference type="Gene3D" id="3.30.1330.80">
    <property type="entry name" value="Hypothetical protein, similar to alpha- acetolactate decarboxylase, domain 2"/>
    <property type="match status" value="1"/>
</dbReference>
<accession>A0A6A5NVX1</accession>
<dbReference type="CDD" id="cd11378">
    <property type="entry name" value="DUF296"/>
    <property type="match status" value="1"/>
</dbReference>
<dbReference type="GO" id="GO:0003680">
    <property type="term" value="F:minor groove of adenine-thymine-rich DNA binding"/>
    <property type="evidence" value="ECO:0007669"/>
    <property type="project" value="InterPro"/>
</dbReference>
<dbReference type="PANTHER" id="PTHR31100:SF63">
    <property type="entry name" value="AT-HOOK MOTIF NUCLEAR-LOCALIZED PROTEIN"/>
    <property type="match status" value="1"/>
</dbReference>
<protein>
    <submittedName>
        <fullName evidence="6">Putative PPC domain-containing protein</fullName>
    </submittedName>
</protein>
<evidence type="ECO:0000256" key="4">
    <source>
        <dbReference type="ARBA" id="ARBA00023242"/>
    </source>
</evidence>
<dbReference type="GO" id="GO:0005634">
    <property type="term" value="C:nucleus"/>
    <property type="evidence" value="ECO:0007669"/>
    <property type="project" value="TreeGrafter"/>
</dbReference>
<reference evidence="7" key="1">
    <citation type="journal article" date="2020" name="Nat. Commun.">
        <title>Genome sequence of the cluster root forming white lupin.</title>
        <authorList>
            <person name="Hufnagel B."/>
            <person name="Marques A."/>
            <person name="Soriano A."/>
            <person name="Marques L."/>
            <person name="Divol F."/>
            <person name="Doumas P."/>
            <person name="Sallet E."/>
            <person name="Mancinotti D."/>
            <person name="Carrere S."/>
            <person name="Marande W."/>
            <person name="Arribat S."/>
            <person name="Keller J."/>
            <person name="Huneau C."/>
            <person name="Blein T."/>
            <person name="Aime D."/>
            <person name="Laguerre M."/>
            <person name="Taylor J."/>
            <person name="Schubert V."/>
            <person name="Nelson M."/>
            <person name="Geu-Flores F."/>
            <person name="Crespi M."/>
            <person name="Gallardo-Guerrero K."/>
            <person name="Delaux P.-M."/>
            <person name="Salse J."/>
            <person name="Berges H."/>
            <person name="Guyot R."/>
            <person name="Gouzy J."/>
            <person name="Peret B."/>
        </authorList>
    </citation>
    <scope>NUCLEOTIDE SEQUENCE [LARGE SCALE GENOMIC DNA]</scope>
    <source>
        <strain evidence="7">cv. Amiga</strain>
    </source>
</reference>
<dbReference type="Proteomes" id="UP000447434">
    <property type="component" value="Chromosome 13"/>
</dbReference>
<dbReference type="InterPro" id="IPR005175">
    <property type="entry name" value="PPC_dom"/>
</dbReference>
<dbReference type="AlphaFoldDB" id="A0A6A5NVX1"/>
<evidence type="ECO:0000313" key="6">
    <source>
        <dbReference type="EMBL" id="KAE9600779.1"/>
    </source>
</evidence>
<evidence type="ECO:0000256" key="1">
    <source>
        <dbReference type="ARBA" id="ARBA00023015"/>
    </source>
</evidence>
<dbReference type="InterPro" id="IPR014476">
    <property type="entry name" value="AHL15-29"/>
</dbReference>
<dbReference type="Pfam" id="PF03479">
    <property type="entry name" value="PCC"/>
    <property type="match status" value="1"/>
</dbReference>